<feature type="transmembrane region" description="Helical" evidence="1">
    <location>
        <begin position="1204"/>
        <end position="1229"/>
    </location>
</feature>
<proteinExistence type="predicted"/>
<evidence type="ECO:0000313" key="5">
    <source>
        <dbReference type="Proteomes" id="UP001501161"/>
    </source>
</evidence>
<gene>
    <name evidence="4" type="ORF">GCM10009726_09170</name>
</gene>
<evidence type="ECO:0000259" key="2">
    <source>
        <dbReference type="Pfam" id="PF00754"/>
    </source>
</evidence>
<dbReference type="Proteomes" id="UP001501161">
    <property type="component" value="Unassembled WGS sequence"/>
</dbReference>
<dbReference type="InterPro" id="IPR000421">
    <property type="entry name" value="FA58C"/>
</dbReference>
<organism evidence="4 5">
    <name type="scientific">Nocardioides furvisabuli</name>
    <dbReference type="NCBI Taxonomy" id="375542"/>
    <lineage>
        <taxon>Bacteria</taxon>
        <taxon>Bacillati</taxon>
        <taxon>Actinomycetota</taxon>
        <taxon>Actinomycetes</taxon>
        <taxon>Propionibacteriales</taxon>
        <taxon>Nocardioidaceae</taxon>
        <taxon>Nocardioides</taxon>
    </lineage>
</organism>
<evidence type="ECO:0000313" key="4">
    <source>
        <dbReference type="EMBL" id="GAA2099574.1"/>
    </source>
</evidence>
<feature type="transmembrane region" description="Helical" evidence="1">
    <location>
        <begin position="323"/>
        <end position="342"/>
    </location>
</feature>
<feature type="transmembrane region" description="Helical" evidence="1">
    <location>
        <begin position="118"/>
        <end position="136"/>
    </location>
</feature>
<dbReference type="Pfam" id="PF11847">
    <property type="entry name" value="GT-C_AftD"/>
    <property type="match status" value="1"/>
</dbReference>
<dbReference type="SUPFAM" id="SSF49785">
    <property type="entry name" value="Galactose-binding domain-like"/>
    <property type="match status" value="1"/>
</dbReference>
<comment type="caution">
    <text evidence="4">The sequence shown here is derived from an EMBL/GenBank/DDBJ whole genome shotgun (WGS) entry which is preliminary data.</text>
</comment>
<reference evidence="5" key="1">
    <citation type="journal article" date="2019" name="Int. J. Syst. Evol. Microbiol.">
        <title>The Global Catalogue of Microorganisms (GCM) 10K type strain sequencing project: providing services to taxonomists for standard genome sequencing and annotation.</title>
        <authorList>
            <consortium name="The Broad Institute Genomics Platform"/>
            <consortium name="The Broad Institute Genome Sequencing Center for Infectious Disease"/>
            <person name="Wu L."/>
            <person name="Ma J."/>
        </authorList>
    </citation>
    <scope>NUCLEOTIDE SEQUENCE [LARGE SCALE GENOMIC DNA]</scope>
    <source>
        <strain evidence="5">JCM 13813</strain>
    </source>
</reference>
<keyword evidence="5" id="KW-1185">Reference proteome</keyword>
<accession>A0ABP5IGH4</accession>
<dbReference type="InterPro" id="IPR008979">
    <property type="entry name" value="Galactose-bd-like_sf"/>
</dbReference>
<keyword evidence="1" id="KW-1133">Transmembrane helix</keyword>
<feature type="transmembrane region" description="Helical" evidence="1">
    <location>
        <begin position="1317"/>
        <end position="1335"/>
    </location>
</feature>
<dbReference type="Gene3D" id="2.60.120.260">
    <property type="entry name" value="Galactose-binding domain-like"/>
    <property type="match status" value="1"/>
</dbReference>
<feature type="transmembrane region" description="Helical" evidence="1">
    <location>
        <begin position="297"/>
        <end position="316"/>
    </location>
</feature>
<feature type="transmembrane region" description="Helical" evidence="1">
    <location>
        <begin position="222"/>
        <end position="241"/>
    </location>
</feature>
<evidence type="ECO:0000256" key="1">
    <source>
        <dbReference type="SAM" id="Phobius"/>
    </source>
</evidence>
<name>A0ABP5IGH4_9ACTN</name>
<evidence type="ECO:0000259" key="3">
    <source>
        <dbReference type="Pfam" id="PF11847"/>
    </source>
</evidence>
<keyword evidence="1" id="KW-0472">Membrane</keyword>
<feature type="transmembrane region" description="Helical" evidence="1">
    <location>
        <begin position="371"/>
        <end position="388"/>
    </location>
</feature>
<protein>
    <submittedName>
        <fullName evidence="4">Alpha-(1-&gt;3)-arabinofuranosyltransferase</fullName>
    </submittedName>
</protein>
<feature type="transmembrane region" description="Helical" evidence="1">
    <location>
        <begin position="1257"/>
        <end position="1281"/>
    </location>
</feature>
<feature type="transmembrane region" description="Helical" evidence="1">
    <location>
        <begin position="142"/>
        <end position="167"/>
    </location>
</feature>
<feature type="transmembrane region" description="Helical" evidence="1">
    <location>
        <begin position="15"/>
        <end position="34"/>
    </location>
</feature>
<dbReference type="EMBL" id="BAAAMQ010000008">
    <property type="protein sequence ID" value="GAA2099574.1"/>
    <property type="molecule type" value="Genomic_DNA"/>
</dbReference>
<feature type="domain" description="F5/8 type C" evidence="2">
    <location>
        <begin position="690"/>
        <end position="816"/>
    </location>
</feature>
<feature type="transmembrane region" description="Helical" evidence="1">
    <location>
        <begin position="400"/>
        <end position="420"/>
    </location>
</feature>
<dbReference type="InterPro" id="IPR021798">
    <property type="entry name" value="AftD_N"/>
</dbReference>
<keyword evidence="1" id="KW-0812">Transmembrane</keyword>
<feature type="domain" description="Alpha-(1-&gt;3)-arabinofuranosyltransferase N-terminal GT-C" evidence="3">
    <location>
        <begin position="24"/>
        <end position="664"/>
    </location>
</feature>
<dbReference type="Pfam" id="PF00754">
    <property type="entry name" value="F5_F8_type_C"/>
    <property type="match status" value="1"/>
</dbReference>
<sequence>MATMVEEPVSTRPRIADWAVYALILFFSMIQEFGRTTLDTRIELAERPASFLAGAFTLWHDTTNFGELLNQAYGYLFPQGAFFVLVEWSGLPAWVGQRLWTALVLIVAFEGARRCARVLGLSWHPATLAGLVFAMSPRMLGTVGVISAESLPGAVLPWVVLPVLLVARGRIGHVRAAVLSAAAVVCMGGVNAVEVIGSLPMPLLLACWVAWRRLVPRSFLGWWCGLVTLACTWWLLPLLALGRYSPPFYEYVESASNTTGAIGWSEALRGDSHWVAFISTGGQGWWPAAHALMFDPLLVLVAAVVTGVGLLGLLHLPNVMRAPLVTGAAVGLAALTIAHGGWEGSPLSGFFLDALEGPLQVFRNVHKVDPTVRFAVAMGFGHAVAVVITRLRATTASDRWATVVPVLAGALVLVLGQPFLLNDSRSPGWKEVPSAWTGAYDYLAERQDGTTTLVVPGSGFAFQSWGWTYDEPMHALGDEVRWATRSQIPIIPGQSIRVLTAIDRLVSQGQADTNLSEQLARAGIGHVLVRRDLNRGFTSSPPPAGAGVSLDSAGLRSVATFGGPAEAGPEIEIFAVPDRLPRIRSTVRSDVATVAGSPEAWLPLQGAGLLDPERATVMQGDVGWSDESATIVTDTNQRRERAFGRVEESLSTVLEDGELYRLDRSVPDYPVTPGSEQVVATYGKGGSVRASSSQGYADAYGAVVPQAGPQAAFDGNNRTRWVSSLSGRAREQWLRVSFAEPRALRRVGVLPVVDDRSMAPVRTLRVRTSRESVDVDTNPAGAMVEATLGGEPVDWVEVRVVAVATVPERNQVAIAEVTLDGASLPRTLALPEPLHRGDDLLLTAEPGTRACRATGTLPECDLARVRAGEEPDGMRRRVEVPQGASFTFQGLAVARASRSAALLLEPFLSEQTVGATSILGDDPLVASRFAYDGRLDTHWVPSPRDRQPTLLFQWGVPRRITAVRLPDGGQVAPGYNRIVVRGGGRVERLTVTGETTRLRRPIYADYLEVSFVKDEVEGLVSVPEIDLDGGGVVRPFDPDLPTGSQCGLGPTVTVSGNKLPTKVEGTLGDVLSGAPMKFTTCRRWDPDGPGRVTYVSPGTRTFRTTPTAEFDVVALAGRTARQGGVEQRAVVVDDDAADSTGLTAQVAEGPESVLSMPSNFNDGWVARLDGRRVPAVRVDGWQQGWIVPAGAGGVLTVEFAPQGAYTLLLVGGLVAAGSLLLAALVLLVLGARARRRGEVAPWRDLPATGRASARTRLVSGVLVAVALGWVAVAAYVVGSLWSARDLARLRGTVLALVVASGALDAWPQPVPTSVADALAVAAVGTGLALCLRWPLRTEGGR</sequence>